<dbReference type="Proteomes" id="UP000234331">
    <property type="component" value="Unassembled WGS sequence"/>
</dbReference>
<feature type="compositionally biased region" description="Basic and acidic residues" evidence="1">
    <location>
        <begin position="209"/>
        <end position="249"/>
    </location>
</feature>
<gene>
    <name evidence="2" type="ORF">FRACA_1330010</name>
</gene>
<feature type="compositionally biased region" description="Low complexity" evidence="1">
    <location>
        <begin position="38"/>
        <end position="55"/>
    </location>
</feature>
<name>A0A2I2KKT9_9ACTN</name>
<organism evidence="2 3">
    <name type="scientific">Frankia canadensis</name>
    <dbReference type="NCBI Taxonomy" id="1836972"/>
    <lineage>
        <taxon>Bacteria</taxon>
        <taxon>Bacillati</taxon>
        <taxon>Actinomycetota</taxon>
        <taxon>Actinomycetes</taxon>
        <taxon>Frankiales</taxon>
        <taxon>Frankiaceae</taxon>
        <taxon>Frankia</taxon>
    </lineage>
</organism>
<sequence>MVTHCKSGWGVRTVADAGSRPSGDDRSVPGQVPPLSTSGSAPGPGSGPAAPVSAPVESRPALLAPAVRHRFLRPTDSDAWHVGFSPTGEALPDTLTDVLLRGSHAIRSSKRAEAQRLERAAAVAHHVDAQIRDFLDFCAAEHLTPPVTVRASSARSRRSAASRYADHPLPGIDAHLRAETAPRDEWPEQDADGPGPDGRAGRGRHGRRGGSDGRGGHDRRPGHGGPDGRGERDGLDRRAVRPGVDDHGAARRRRPHRRERLQAWPLLYWRCESFPVAGRSLHLFVEPGGRAFEGRDDPAPLTVLGREVRVWPVDAAAIVAEMAEVDARRCALQLVHGMAHLLWRAGVGL</sequence>
<dbReference type="AlphaFoldDB" id="A0A2I2KKT9"/>
<dbReference type="EMBL" id="FZMO01000039">
    <property type="protein sequence ID" value="SNQ46291.1"/>
    <property type="molecule type" value="Genomic_DNA"/>
</dbReference>
<evidence type="ECO:0000313" key="2">
    <source>
        <dbReference type="EMBL" id="SNQ46291.1"/>
    </source>
</evidence>
<reference evidence="2 3" key="1">
    <citation type="submission" date="2017-06" db="EMBL/GenBank/DDBJ databases">
        <authorList>
            <person name="Kim H.J."/>
            <person name="Triplett B.A."/>
        </authorList>
    </citation>
    <scope>NUCLEOTIDE SEQUENCE [LARGE SCALE GENOMIC DNA]</scope>
    <source>
        <strain evidence="2">FRACA_ARgP5</strain>
    </source>
</reference>
<keyword evidence="3" id="KW-1185">Reference proteome</keyword>
<evidence type="ECO:0000256" key="1">
    <source>
        <dbReference type="SAM" id="MobiDB-lite"/>
    </source>
</evidence>
<evidence type="ECO:0000313" key="3">
    <source>
        <dbReference type="Proteomes" id="UP000234331"/>
    </source>
</evidence>
<feature type="compositionally biased region" description="Basic and acidic residues" evidence="1">
    <location>
        <begin position="174"/>
        <end position="186"/>
    </location>
</feature>
<feature type="region of interest" description="Disordered" evidence="1">
    <location>
        <begin position="1"/>
        <end position="55"/>
    </location>
</feature>
<accession>A0A2I2KKT9</accession>
<protein>
    <submittedName>
        <fullName evidence="2">Uncharacterized protein</fullName>
    </submittedName>
</protein>
<proteinExistence type="predicted"/>
<feature type="region of interest" description="Disordered" evidence="1">
    <location>
        <begin position="148"/>
        <end position="256"/>
    </location>
</feature>